<dbReference type="AlphaFoldDB" id="A0AAX2TQZ3"/>
<reference evidence="1 2" key="1">
    <citation type="submission" date="2019-04" db="EMBL/GenBank/DDBJ databases">
        <title>The CDC panel for molecular diagnostics of ciprofloxacin resistance and its use for research and clinical development.</title>
        <authorList>
            <person name="Liu H."/>
            <person name="Tang K."/>
            <person name="Pham C."/>
            <person name="Schmerer M."/>
        </authorList>
    </citation>
    <scope>NUCLEOTIDE SEQUENCE [LARGE SCALE GENOMIC DNA]</scope>
    <source>
        <strain evidence="1 2">LRRBGS_0742</strain>
    </source>
</reference>
<dbReference type="EMBL" id="SUQX01000006">
    <property type="protein sequence ID" value="TJX06030.1"/>
    <property type="molecule type" value="Genomic_DNA"/>
</dbReference>
<dbReference type="Proteomes" id="UP000307092">
    <property type="component" value="Unassembled WGS sequence"/>
</dbReference>
<evidence type="ECO:0000313" key="2">
    <source>
        <dbReference type="Proteomes" id="UP000307092"/>
    </source>
</evidence>
<accession>A0AAX2TQZ3</accession>
<comment type="caution">
    <text evidence="1">The sequence shown here is derived from an EMBL/GenBank/DDBJ whole genome shotgun (WGS) entry which is preliminary data.</text>
</comment>
<organism evidence="1 2">
    <name type="scientific">Neisseria gonorrhoeae</name>
    <dbReference type="NCBI Taxonomy" id="485"/>
    <lineage>
        <taxon>Bacteria</taxon>
        <taxon>Pseudomonadati</taxon>
        <taxon>Pseudomonadota</taxon>
        <taxon>Betaproteobacteria</taxon>
        <taxon>Neisseriales</taxon>
        <taxon>Neisseriaceae</taxon>
        <taxon>Neisseria</taxon>
    </lineage>
</organism>
<protein>
    <submittedName>
        <fullName evidence="1">CRISPR-associated protein Csn1</fullName>
    </submittedName>
</protein>
<evidence type="ECO:0000313" key="1">
    <source>
        <dbReference type="EMBL" id="TJX06030.1"/>
    </source>
</evidence>
<proteinExistence type="predicted"/>
<gene>
    <name evidence="1" type="ORF">E8M63_05085</name>
</gene>
<name>A0AAX2TQZ3_NEIGO</name>
<sequence>MRVHDTDSAKGKNGIFKSIGVKTALSFQKYQIDEPGKEIRPCRLKKRPPVR</sequence>